<dbReference type="PANTHER" id="PTHR30136:SF33">
    <property type="entry name" value="TRANSCRIPTIONAL REGULATORY PROTEIN"/>
    <property type="match status" value="1"/>
</dbReference>
<evidence type="ECO:0000256" key="3">
    <source>
        <dbReference type="ARBA" id="ARBA00023163"/>
    </source>
</evidence>
<comment type="caution">
    <text evidence="6">The sequence shown here is derived from an EMBL/GenBank/DDBJ whole genome shotgun (WGS) entry which is preliminary data.</text>
</comment>
<dbReference type="InterPro" id="IPR014757">
    <property type="entry name" value="Tscrpt_reg_IclR_C"/>
</dbReference>
<dbReference type="RefSeq" id="WP_158443957.1">
    <property type="nucleotide sequence ID" value="NZ_JAOAOS010000013.1"/>
</dbReference>
<dbReference type="InterPro" id="IPR029016">
    <property type="entry name" value="GAF-like_dom_sf"/>
</dbReference>
<dbReference type="SUPFAM" id="SSF55781">
    <property type="entry name" value="GAF domain-like"/>
    <property type="match status" value="1"/>
</dbReference>
<name>A0ABW0F4U8_9HYPH</name>
<keyword evidence="1" id="KW-0805">Transcription regulation</keyword>
<dbReference type="InterPro" id="IPR005471">
    <property type="entry name" value="Tscrpt_reg_IclR_N"/>
</dbReference>
<sequence>MRSPDLPKQARRTKSAQHGAVPDRQFVAALARGLEILGCFSEARPSLTVTEIAHLLGIPQPSVWRLCHTLIKLGYLTADAGDRLRPALAVLRLGYMVLSDLTTAELAKPYLQDLADRYFAASGIAVCEDRGMRLLMRCEGGSELVLNLQTGSRVSLATSSLGWGYLADLSPEEREAALGDSDVARRSWKAAEPAFLEACEGYRQHGFIINAGVFHPGYNTAAVPVRDGDGRTAFVINCGGEASLLPMSVLEGEVGPRLKDLARMLEGVAERKP</sequence>
<accession>A0ABW0F4U8</accession>
<evidence type="ECO:0000259" key="4">
    <source>
        <dbReference type="PROSITE" id="PS51077"/>
    </source>
</evidence>
<evidence type="ECO:0000313" key="7">
    <source>
        <dbReference type="Proteomes" id="UP001595976"/>
    </source>
</evidence>
<evidence type="ECO:0000256" key="1">
    <source>
        <dbReference type="ARBA" id="ARBA00023015"/>
    </source>
</evidence>
<dbReference type="SUPFAM" id="SSF46785">
    <property type="entry name" value="Winged helix' DNA-binding domain"/>
    <property type="match status" value="1"/>
</dbReference>
<proteinExistence type="predicted"/>
<keyword evidence="3" id="KW-0804">Transcription</keyword>
<dbReference type="EMBL" id="JBHSLI010000004">
    <property type="protein sequence ID" value="MFC5293506.1"/>
    <property type="molecule type" value="Genomic_DNA"/>
</dbReference>
<keyword evidence="2" id="KW-0238">DNA-binding</keyword>
<dbReference type="InterPro" id="IPR050707">
    <property type="entry name" value="HTH_MetabolicPath_Reg"/>
</dbReference>
<protein>
    <submittedName>
        <fullName evidence="6">IclR family transcriptional regulator</fullName>
    </submittedName>
</protein>
<keyword evidence="7" id="KW-1185">Reference proteome</keyword>
<evidence type="ECO:0000259" key="5">
    <source>
        <dbReference type="PROSITE" id="PS51078"/>
    </source>
</evidence>
<dbReference type="PROSITE" id="PS51078">
    <property type="entry name" value="ICLR_ED"/>
    <property type="match status" value="1"/>
</dbReference>
<feature type="domain" description="IclR-ED" evidence="5">
    <location>
        <begin position="89"/>
        <end position="273"/>
    </location>
</feature>
<dbReference type="Proteomes" id="UP001595976">
    <property type="component" value="Unassembled WGS sequence"/>
</dbReference>
<organism evidence="6 7">
    <name type="scientific">Bosea minatitlanensis</name>
    <dbReference type="NCBI Taxonomy" id="128782"/>
    <lineage>
        <taxon>Bacteria</taxon>
        <taxon>Pseudomonadati</taxon>
        <taxon>Pseudomonadota</taxon>
        <taxon>Alphaproteobacteria</taxon>
        <taxon>Hyphomicrobiales</taxon>
        <taxon>Boseaceae</taxon>
        <taxon>Bosea</taxon>
    </lineage>
</organism>
<gene>
    <name evidence="6" type="ORF">ACFPK2_10955</name>
</gene>
<dbReference type="InterPro" id="IPR036390">
    <property type="entry name" value="WH_DNA-bd_sf"/>
</dbReference>
<dbReference type="Gene3D" id="1.10.10.10">
    <property type="entry name" value="Winged helix-like DNA-binding domain superfamily/Winged helix DNA-binding domain"/>
    <property type="match status" value="1"/>
</dbReference>
<dbReference type="PROSITE" id="PS51077">
    <property type="entry name" value="HTH_ICLR"/>
    <property type="match status" value="1"/>
</dbReference>
<dbReference type="Pfam" id="PF09339">
    <property type="entry name" value="HTH_IclR"/>
    <property type="match status" value="1"/>
</dbReference>
<reference evidence="7" key="1">
    <citation type="journal article" date="2019" name="Int. J. Syst. Evol. Microbiol.">
        <title>The Global Catalogue of Microorganisms (GCM) 10K type strain sequencing project: providing services to taxonomists for standard genome sequencing and annotation.</title>
        <authorList>
            <consortium name="The Broad Institute Genomics Platform"/>
            <consortium name="The Broad Institute Genome Sequencing Center for Infectious Disease"/>
            <person name="Wu L."/>
            <person name="Ma J."/>
        </authorList>
    </citation>
    <scope>NUCLEOTIDE SEQUENCE [LARGE SCALE GENOMIC DNA]</scope>
    <source>
        <strain evidence="7">CGMCC 1.15643</strain>
    </source>
</reference>
<evidence type="ECO:0000256" key="2">
    <source>
        <dbReference type="ARBA" id="ARBA00023125"/>
    </source>
</evidence>
<dbReference type="Gene3D" id="3.30.450.40">
    <property type="match status" value="1"/>
</dbReference>
<evidence type="ECO:0000313" key="6">
    <source>
        <dbReference type="EMBL" id="MFC5293506.1"/>
    </source>
</evidence>
<feature type="domain" description="HTH iclR-type" evidence="4">
    <location>
        <begin position="27"/>
        <end position="95"/>
    </location>
</feature>
<dbReference type="Pfam" id="PF01614">
    <property type="entry name" value="IclR_C"/>
    <property type="match status" value="1"/>
</dbReference>
<dbReference type="InterPro" id="IPR036388">
    <property type="entry name" value="WH-like_DNA-bd_sf"/>
</dbReference>
<dbReference type="PANTHER" id="PTHR30136">
    <property type="entry name" value="HELIX-TURN-HELIX TRANSCRIPTIONAL REGULATOR, ICLR FAMILY"/>
    <property type="match status" value="1"/>
</dbReference>
<dbReference type="SMART" id="SM00346">
    <property type="entry name" value="HTH_ICLR"/>
    <property type="match status" value="1"/>
</dbReference>